<evidence type="ECO:0000259" key="2">
    <source>
        <dbReference type="SMART" id="SM00222"/>
    </source>
</evidence>
<feature type="compositionally biased region" description="Basic and acidic residues" evidence="1">
    <location>
        <begin position="541"/>
        <end position="559"/>
    </location>
</feature>
<feature type="region of interest" description="Disordered" evidence="1">
    <location>
        <begin position="533"/>
        <end position="561"/>
    </location>
</feature>
<feature type="region of interest" description="Disordered" evidence="1">
    <location>
        <begin position="1975"/>
        <end position="2013"/>
    </location>
</feature>
<feature type="region of interest" description="Disordered" evidence="1">
    <location>
        <begin position="441"/>
        <end position="470"/>
    </location>
</feature>
<dbReference type="InterPro" id="IPR000904">
    <property type="entry name" value="Sec7_dom"/>
</dbReference>
<feature type="compositionally biased region" description="Basic and acidic residues" evidence="1">
    <location>
        <begin position="1786"/>
        <end position="1822"/>
    </location>
</feature>
<feature type="compositionally biased region" description="Basic and acidic residues" evidence="1">
    <location>
        <begin position="441"/>
        <end position="450"/>
    </location>
</feature>
<dbReference type="InterPro" id="IPR035999">
    <property type="entry name" value="Sec7_dom_sf"/>
</dbReference>
<feature type="compositionally biased region" description="Basic and acidic residues" evidence="1">
    <location>
        <begin position="493"/>
        <end position="502"/>
    </location>
</feature>
<sequence length="2161" mass="240851">MEDLLRLLIKDAQAPKFQPVRVSAQNALDTLTNPMEADVLPAYELRERCLEAMQLALESRTKRLMMHGLSGIEKLLRDSRFHASLEPANEEKWLPLQVLNTVYAGGNLPEEIQADVIKLLLKMTLSSAWCTNTKIVTKISEVFIDTYTLTASSASVRGLVQAALTQLLASFSEKLCAAIKEGEKAEHDVMSDFNAKGETVAESLMSDIVSMLFFLCERINISMKAGQTRLAVPVLLEGVLAILKNAPSQLRIFDDFQQHVWQNLCPTLISLLGVPKTDTKLKLTTDPSKNVDTTALSPTSAKIIYGISVELCKMLGPVESLRPVLESLFHRILTCTAPQHRHDAIKAVRELLNDPGRLCDITVTHCMDGKSAGKSSSKCNELAMLKMFMKSIQECCHTNDSALCFTSVLCVHDLLTSIQQMEQGIGIHDNSVKVIEEKYTHKQESKRALSERTNSMASQSDTDDGLVNTNNSNICKQMEEHIDVINSRQSSIDLDKNSRSDEGQTINDTSNKLDNPSQNYEEARVEIEGGVSTDCVVNSDNNDKVGDKEQPQEAKKESVTADVKNMSSIDTKVKERSRSLEGENGPVFVDHEKQSALKFIEELKELVPDLLSRYFSIPDVDEGLQQFASKFAEKSSSPEKPGSTCGTPNTMLNADSIYSTSYAVLCLALHLHTNDYYTLQHRSLIPLTESEFQDSVLDTDMFLYLSPDWLSHVYQTVVSQDILAHATDMLLEDSALVWTLRDIDGDGSHALGGQMLKDCVQYELEETVTAKTSPEARNAGKLLAGQILSTCWESILDILANLLSGRSVIGVTNSFAVMIGMEGAKEEALKKRDALCKCLDGLQIAAKLCCTLGLQERCEAVFTLLANTSCVMEDFIHANQPSPGDRTTPKSQSKQKLVTLHAAHVLSMDAMMTTGLEIGSHSAVCWKQVFRCCAFISELEHTYFSGGNNQSNLPKIQQEAQAVNGEESENDIYSDCIPMGPIVPVAPRINVSSLVAQSCLESGWDIAGKSGAGELNSVQASQALCGLSQQVDRIFEEAASNLNMTALTGFLANLCESSKHQLQKWSKKLLECEDQPGDQPVMPVNSLHLYRLQGVVLKVAHSDRPLIHIVKAWSVVSSYLVESAGHKDRSISKMAVTCVHDFVIAVMSRWKELRHFHTNEMLCKTFENILCLELCDGDVQDQIVCSICELVEASAMDIKSGWRPLFGALRAVRIEYTTVEEVNEARQRHVEAVLDVFDVFLNTDNILVFANATVDCEFSDSDSDESDSEMEYVSSSPCSENLVLPALQYLKQCSIILQSMWKMPACPVFHGAKRIQVDTFTRCVDPVIANMDFDKFSAYFTPANVEAPLTSSKETLGINEEKRSGDTVSLLSNDSGIHISDEGHKTKQSSDDKSTTLDELDKHTGILHVWFLLLEGVSGAMSSCPRSFQPHTMETLFELLRTACLVPGPDFVVFCIKHLLLPMIQSWSRSGSKKFGYWDTGATNFKQCCGHTTDLIVDLIHDFKDNNDLSYQLEVVLRQTLAVLAECVSQPTEVISRLGCSCIRHILLSGHEDFSERMWDIMITSIEQALNVTTYNLRQIMLLFHPNSENFYGDIGQVKVATRKDCTLSEFVRVWHLAQQVFLLDSQVSVELPIIDDTEDKSYVFLLYPPGYENSLNPDHILARVPFRSLVVGLLSHQLLLQTIGCILLEGNTTAENSCMPGMLSQLSSKQVVKLLTCLRSSYQLACDFDLRPGLKFLMQKVAHTPVSVNLYKQAGASMVFYIHTLIKICSNLKDIDKASVQEMLTEQKDREDQKSGDNDSREKGTIIEGKENYGKEMEPRQSNDGTKYVNEGENGFVVKEGMETEAKHDEQTTEQNERNSATSSFTDLNGASKCQTMCISSLKGPAVTDNAVIFINELKGICDELCHTYIEILYDKSGTSCVDSMSEQQLFFLIAQPDEFPEMPSTKLDINTLSKQLEQTQARLEGQSIATQVVSIQEEPPVTIPTETKPNHPKPRSEEQTKSKRELRNENESRVYNLATDKLIKNLMTEYKKRKNQNAMPTFSKVNTKTEKKKKVREKKTSGSIDSIEQVIERQQQTSIMKDSEAHLQSWTELLCTILGLFHQLSDSRFTTLLPTVFGAVNHMICHAHDMRLREELAQWLHRVGRLYNIGLEGESIKRD</sequence>
<dbReference type="Proteomes" id="UP001164746">
    <property type="component" value="Chromosome 6"/>
</dbReference>
<keyword evidence="4" id="KW-1185">Reference proteome</keyword>
<name>A0ABY7EFP5_MYAAR</name>
<feature type="compositionally biased region" description="Basic and acidic residues" evidence="1">
    <location>
        <begin position="1379"/>
        <end position="1396"/>
    </location>
</feature>
<accession>A0ABY7EFP5</accession>
<feature type="compositionally biased region" description="Polar residues" evidence="1">
    <location>
        <begin position="451"/>
        <end position="460"/>
    </location>
</feature>
<dbReference type="InterPro" id="IPR015403">
    <property type="entry name" value="Mon2/Sec7/BIG1-like_HDS"/>
</dbReference>
<evidence type="ECO:0000256" key="1">
    <source>
        <dbReference type="SAM" id="MobiDB-lite"/>
    </source>
</evidence>
<feature type="compositionally biased region" description="Basic and acidic residues" evidence="1">
    <location>
        <begin position="1846"/>
        <end position="1858"/>
    </location>
</feature>
<dbReference type="InterPro" id="IPR046455">
    <property type="entry name" value="Sec7/BIG1-like_C"/>
</dbReference>
<gene>
    <name evidence="3" type="ORF">MAR_018806</name>
</gene>
<organism evidence="3 4">
    <name type="scientific">Mya arenaria</name>
    <name type="common">Soft-shell clam</name>
    <dbReference type="NCBI Taxonomy" id="6604"/>
    <lineage>
        <taxon>Eukaryota</taxon>
        <taxon>Metazoa</taxon>
        <taxon>Spiralia</taxon>
        <taxon>Lophotrochozoa</taxon>
        <taxon>Mollusca</taxon>
        <taxon>Bivalvia</taxon>
        <taxon>Autobranchia</taxon>
        <taxon>Heteroconchia</taxon>
        <taxon>Euheterodonta</taxon>
        <taxon>Imparidentia</taxon>
        <taxon>Neoheterodontei</taxon>
        <taxon>Myida</taxon>
        <taxon>Myoidea</taxon>
        <taxon>Myidae</taxon>
        <taxon>Mya</taxon>
    </lineage>
</organism>
<dbReference type="Pfam" id="PF09324">
    <property type="entry name" value="Sec7-like_HDS"/>
    <property type="match status" value="1"/>
</dbReference>
<evidence type="ECO:0000313" key="4">
    <source>
        <dbReference type="Proteomes" id="UP001164746"/>
    </source>
</evidence>
<feature type="region of interest" description="Disordered" evidence="1">
    <location>
        <begin position="1377"/>
        <end position="1396"/>
    </location>
</feature>
<protein>
    <submittedName>
        <fullName evidence="3">BIG3-like protein</fullName>
    </submittedName>
</protein>
<dbReference type="SUPFAM" id="SSF48425">
    <property type="entry name" value="Sec7 domain"/>
    <property type="match status" value="1"/>
</dbReference>
<dbReference type="SMART" id="SM00222">
    <property type="entry name" value="Sec7"/>
    <property type="match status" value="1"/>
</dbReference>
<dbReference type="EMBL" id="CP111017">
    <property type="protein sequence ID" value="WAR08848.1"/>
    <property type="molecule type" value="Genomic_DNA"/>
</dbReference>
<dbReference type="Pfam" id="PF20252">
    <property type="entry name" value="BIG2_C"/>
    <property type="match status" value="1"/>
</dbReference>
<feature type="region of interest" description="Disordered" evidence="1">
    <location>
        <begin position="1786"/>
        <end position="1830"/>
    </location>
</feature>
<reference evidence="3" key="1">
    <citation type="submission" date="2022-11" db="EMBL/GenBank/DDBJ databases">
        <title>Centuries of genome instability and evolution in soft-shell clam transmissible cancer (bioRxiv).</title>
        <authorList>
            <person name="Hart S.F.M."/>
            <person name="Yonemitsu M.A."/>
            <person name="Giersch R.M."/>
            <person name="Beal B.F."/>
            <person name="Arriagada G."/>
            <person name="Davis B.W."/>
            <person name="Ostrander E.A."/>
            <person name="Goff S.P."/>
            <person name="Metzger M.J."/>
        </authorList>
    </citation>
    <scope>NUCLEOTIDE SEQUENCE</scope>
    <source>
        <strain evidence="3">MELC-2E11</strain>
        <tissue evidence="3">Siphon/mantle</tissue>
    </source>
</reference>
<feature type="region of interest" description="Disordered" evidence="1">
    <location>
        <begin position="490"/>
        <end position="520"/>
    </location>
</feature>
<feature type="domain" description="SEC7" evidence="2">
    <location>
        <begin position="449"/>
        <end position="722"/>
    </location>
</feature>
<feature type="region of interest" description="Disordered" evidence="1">
    <location>
        <begin position="1846"/>
        <end position="1867"/>
    </location>
</feature>
<feature type="compositionally biased region" description="Basic and acidic residues" evidence="1">
    <location>
        <begin position="1996"/>
        <end position="2013"/>
    </location>
</feature>
<evidence type="ECO:0000313" key="3">
    <source>
        <dbReference type="EMBL" id="WAR08848.1"/>
    </source>
</evidence>
<proteinExistence type="predicted"/>
<feature type="compositionally biased region" description="Polar residues" evidence="1">
    <location>
        <begin position="503"/>
        <end position="520"/>
    </location>
</feature>